<dbReference type="Proteomes" id="UP000035955">
    <property type="component" value="Unassembled WGS sequence"/>
</dbReference>
<feature type="domain" description="DUF6894" evidence="1">
    <location>
        <begin position="3"/>
        <end position="70"/>
    </location>
</feature>
<sequence>MQRYFFDLSAGGWQCQDDIGLILCSQDEIRGEATRTAIEFARAGLPGADLSDLKVRVRDRAGEPVMTVSLALTVRGPEEPVRLGLAPRPVRPRMVRAA</sequence>
<dbReference type="OrthoDB" id="7999597at2"/>
<protein>
    <recommendedName>
        <fullName evidence="1">DUF6894 domain-containing protein</fullName>
    </recommendedName>
</protein>
<keyword evidence="3" id="KW-1185">Reference proteome</keyword>
<accession>A0A0J6SK79</accession>
<comment type="caution">
    <text evidence="2">The sequence shown here is derived from an EMBL/GenBank/DDBJ whole genome shotgun (WGS) entry which is preliminary data.</text>
</comment>
<dbReference type="Pfam" id="PF21834">
    <property type="entry name" value="DUF6894"/>
    <property type="match status" value="1"/>
</dbReference>
<reference evidence="2 3" key="1">
    <citation type="submission" date="2015-03" db="EMBL/GenBank/DDBJ databases">
        <title>Genome sequencing of Methylobacterium variabile DSM 16961.</title>
        <authorList>
            <person name="Chaudhry V."/>
            <person name="Patil P.B."/>
        </authorList>
    </citation>
    <scope>NUCLEOTIDE SEQUENCE [LARGE SCALE GENOMIC DNA]</scope>
    <source>
        <strain evidence="2 3">DSM 16961</strain>
    </source>
</reference>
<dbReference type="EMBL" id="LABY01000112">
    <property type="protein sequence ID" value="KMO35675.1"/>
    <property type="molecule type" value="Genomic_DNA"/>
</dbReference>
<organism evidence="2 3">
    <name type="scientific">Methylobacterium variabile</name>
    <dbReference type="NCBI Taxonomy" id="298794"/>
    <lineage>
        <taxon>Bacteria</taxon>
        <taxon>Pseudomonadati</taxon>
        <taxon>Pseudomonadota</taxon>
        <taxon>Alphaproteobacteria</taxon>
        <taxon>Hyphomicrobiales</taxon>
        <taxon>Methylobacteriaceae</taxon>
        <taxon>Methylobacterium</taxon>
    </lineage>
</organism>
<dbReference type="InterPro" id="IPR054189">
    <property type="entry name" value="DUF6894"/>
</dbReference>
<dbReference type="AlphaFoldDB" id="A0A0J6SK79"/>
<evidence type="ECO:0000313" key="3">
    <source>
        <dbReference type="Proteomes" id="UP000035955"/>
    </source>
</evidence>
<proteinExistence type="predicted"/>
<dbReference type="PATRIC" id="fig|298794.3.peg.451"/>
<evidence type="ECO:0000259" key="1">
    <source>
        <dbReference type="Pfam" id="PF21834"/>
    </source>
</evidence>
<gene>
    <name evidence="2" type="ORF">VQ02_16825</name>
</gene>
<dbReference type="RefSeq" id="WP_048445352.1">
    <property type="nucleotide sequence ID" value="NZ_LABY01000112.1"/>
</dbReference>
<evidence type="ECO:0000313" key="2">
    <source>
        <dbReference type="EMBL" id="KMO35675.1"/>
    </source>
</evidence>
<name>A0A0J6SK79_9HYPH</name>